<dbReference type="AlphaFoldDB" id="A0AAJ7JFV5"/>
<evidence type="ECO:0000313" key="4">
    <source>
        <dbReference type="Proteomes" id="UP000694925"/>
    </source>
</evidence>
<evidence type="ECO:0000256" key="3">
    <source>
        <dbReference type="SAM" id="MobiDB-lite"/>
    </source>
</evidence>
<name>A0AAJ7JFV5_9HYME</name>
<organism evidence="4 5">
    <name type="scientific">Ceratina calcarata</name>
    <dbReference type="NCBI Taxonomy" id="156304"/>
    <lineage>
        <taxon>Eukaryota</taxon>
        <taxon>Metazoa</taxon>
        <taxon>Ecdysozoa</taxon>
        <taxon>Arthropoda</taxon>
        <taxon>Hexapoda</taxon>
        <taxon>Insecta</taxon>
        <taxon>Pterygota</taxon>
        <taxon>Neoptera</taxon>
        <taxon>Endopterygota</taxon>
        <taxon>Hymenoptera</taxon>
        <taxon>Apocrita</taxon>
        <taxon>Aculeata</taxon>
        <taxon>Apoidea</taxon>
        <taxon>Anthophila</taxon>
        <taxon>Apidae</taxon>
        <taxon>Ceratina</taxon>
        <taxon>Zadontomerus</taxon>
    </lineage>
</organism>
<sequence length="82" mass="9272">MVQIVGKYQYVSHENFDEFMKALGQGELASVFLQSKPLIEVQNNGDQWSLTVNSDGRTSSATFKLGEPYEEKLPSSPDRKFQ</sequence>
<feature type="compositionally biased region" description="Polar residues" evidence="3">
    <location>
        <begin position="49"/>
        <end position="62"/>
    </location>
</feature>
<dbReference type="SUPFAM" id="SSF50814">
    <property type="entry name" value="Lipocalins"/>
    <property type="match status" value="1"/>
</dbReference>
<proteinExistence type="inferred from homology"/>
<dbReference type="PANTHER" id="PTHR11955">
    <property type="entry name" value="FATTY ACID BINDING PROTEIN"/>
    <property type="match status" value="1"/>
</dbReference>
<keyword evidence="4" id="KW-1185">Reference proteome</keyword>
<comment type="similarity">
    <text evidence="1">Belongs to the calycin superfamily. Fatty-acid binding protein (FABP) family.</text>
</comment>
<feature type="compositionally biased region" description="Basic and acidic residues" evidence="3">
    <location>
        <begin position="67"/>
        <end position="82"/>
    </location>
</feature>
<evidence type="ECO:0000313" key="5">
    <source>
        <dbReference type="RefSeq" id="XP_017892436.1"/>
    </source>
</evidence>
<reference evidence="5" key="1">
    <citation type="submission" date="2025-08" db="UniProtKB">
        <authorList>
            <consortium name="RefSeq"/>
        </authorList>
    </citation>
    <scope>IDENTIFICATION</scope>
    <source>
        <tissue evidence="5">Whole body</tissue>
    </source>
</reference>
<dbReference type="PRINTS" id="PR00178">
    <property type="entry name" value="FATTYACIDBP"/>
</dbReference>
<dbReference type="GO" id="GO:0008289">
    <property type="term" value="F:lipid binding"/>
    <property type="evidence" value="ECO:0007669"/>
    <property type="project" value="UniProtKB-KW"/>
</dbReference>
<dbReference type="RefSeq" id="XP_017892436.1">
    <property type="nucleotide sequence ID" value="XM_018036947.1"/>
</dbReference>
<accession>A0AAJ7JFV5</accession>
<feature type="region of interest" description="Disordered" evidence="3">
    <location>
        <begin position="49"/>
        <end position="82"/>
    </location>
</feature>
<protein>
    <submittedName>
        <fullName evidence="5">Cellular retinoic acid-binding protein 1-like</fullName>
    </submittedName>
</protein>
<dbReference type="InterPro" id="IPR012674">
    <property type="entry name" value="Calycin"/>
</dbReference>
<dbReference type="InterPro" id="IPR000463">
    <property type="entry name" value="Fatty_acid-bd"/>
</dbReference>
<dbReference type="KEGG" id="ccal:108632395"/>
<feature type="non-terminal residue" evidence="5">
    <location>
        <position position="82"/>
    </location>
</feature>
<gene>
    <name evidence="5" type="primary">LOC108632395</name>
</gene>
<evidence type="ECO:0000256" key="2">
    <source>
        <dbReference type="ARBA" id="ARBA00023121"/>
    </source>
</evidence>
<dbReference type="GeneID" id="108632395"/>
<dbReference type="Gene3D" id="2.40.128.20">
    <property type="match status" value="1"/>
</dbReference>
<dbReference type="InterPro" id="IPR031259">
    <property type="entry name" value="ILBP"/>
</dbReference>
<dbReference type="Proteomes" id="UP000694925">
    <property type="component" value="Unplaced"/>
</dbReference>
<keyword evidence="2" id="KW-0446">Lipid-binding</keyword>
<evidence type="ECO:0000256" key="1">
    <source>
        <dbReference type="ARBA" id="ARBA00008390"/>
    </source>
</evidence>